<feature type="compositionally biased region" description="Low complexity" evidence="1">
    <location>
        <begin position="157"/>
        <end position="211"/>
    </location>
</feature>
<feature type="compositionally biased region" description="Polar residues" evidence="1">
    <location>
        <begin position="303"/>
        <end position="321"/>
    </location>
</feature>
<feature type="chain" id="PRO_5042512093" evidence="2">
    <location>
        <begin position="19"/>
        <end position="321"/>
    </location>
</feature>
<feature type="region of interest" description="Disordered" evidence="1">
    <location>
        <begin position="282"/>
        <end position="321"/>
    </location>
</feature>
<evidence type="ECO:0000256" key="1">
    <source>
        <dbReference type="SAM" id="MobiDB-lite"/>
    </source>
</evidence>
<feature type="region of interest" description="Disordered" evidence="1">
    <location>
        <begin position="108"/>
        <end position="145"/>
    </location>
</feature>
<feature type="signal peptide" evidence="2">
    <location>
        <begin position="1"/>
        <end position="18"/>
    </location>
</feature>
<dbReference type="PROSITE" id="PS51257">
    <property type="entry name" value="PROKAR_LIPOPROTEIN"/>
    <property type="match status" value="1"/>
</dbReference>
<dbReference type="Proteomes" id="UP001213664">
    <property type="component" value="Chromosome"/>
</dbReference>
<reference evidence="3" key="1">
    <citation type="submission" date="2023-03" db="EMBL/GenBank/DDBJ databases">
        <title>Andean soil-derived lignocellulolytic bacterial consortium as a source of novel taxa and putative plastic-active enzymes.</title>
        <authorList>
            <person name="Diaz-Garcia L."/>
            <person name="Chuvochina M."/>
            <person name="Feuerriegel G."/>
            <person name="Bunk B."/>
            <person name="Sproer C."/>
            <person name="Streit W.R."/>
            <person name="Rodriguez L.M."/>
            <person name="Overmann J."/>
            <person name="Jimenez D.J."/>
        </authorList>
    </citation>
    <scope>NUCLEOTIDE SEQUENCE</scope>
    <source>
        <strain evidence="3">MAG 833</strain>
    </source>
</reference>
<protein>
    <submittedName>
        <fullName evidence="3">Uncharacterized protein</fullName>
    </submittedName>
</protein>
<dbReference type="AlphaFoldDB" id="A0AAJ5X140"/>
<dbReference type="EMBL" id="CP119326">
    <property type="protein sequence ID" value="WEK40257.1"/>
    <property type="molecule type" value="Genomic_DNA"/>
</dbReference>
<proteinExistence type="predicted"/>
<evidence type="ECO:0000313" key="4">
    <source>
        <dbReference type="Proteomes" id="UP001213664"/>
    </source>
</evidence>
<accession>A0AAJ5X140</accession>
<gene>
    <name evidence="3" type="ORF">P0Y50_01245</name>
</gene>
<organism evidence="3 4">
    <name type="scientific">Candidatus Brevundimonas colombiensis</name>
    <dbReference type="NCBI Taxonomy" id="3121376"/>
    <lineage>
        <taxon>Bacteria</taxon>
        <taxon>Pseudomonadati</taxon>
        <taxon>Pseudomonadota</taxon>
        <taxon>Alphaproteobacteria</taxon>
        <taxon>Caulobacterales</taxon>
        <taxon>Caulobacteraceae</taxon>
        <taxon>Brevundimonas</taxon>
    </lineage>
</organism>
<evidence type="ECO:0000313" key="3">
    <source>
        <dbReference type="EMBL" id="WEK40257.1"/>
    </source>
</evidence>
<keyword evidence="2" id="KW-0732">Signal</keyword>
<feature type="region of interest" description="Disordered" evidence="1">
    <location>
        <begin position="48"/>
        <end position="67"/>
    </location>
</feature>
<sequence length="321" mass="32753">MRRALVLTTVLTATSALACAWAGTAVAQSAPTNGAGLRYLSWPGKPPVGARLPPAPSPARTPAPAEPTPTVIAASRTLPLTRLAPPPATRPGLTPASDWINPQAARNVPQAYPTPAPAQRPVQAEAHAPVQDAAQTPPVSDAPVAYQPAPHQVAAVPSAMQPAPATAAPAPAAQVAAAPQTAPAETPAAQPSPDQTASAQAPSAQAAADPMAPRRDAPIYRLMRPQSGVALDGAAVAGSQQAAQLPPGEQTARYYSVHRQAGRHPDTIVTPQPTYLDALPVQMTQTPKSDDLAQPDGPPSLIRNANGSLRAVPQTQADDLP</sequence>
<feature type="region of interest" description="Disordered" evidence="1">
    <location>
        <begin position="157"/>
        <end position="212"/>
    </location>
</feature>
<feature type="compositionally biased region" description="Pro residues" evidence="1">
    <location>
        <begin position="53"/>
        <end position="67"/>
    </location>
</feature>
<name>A0AAJ5X140_9CAUL</name>
<evidence type="ECO:0000256" key="2">
    <source>
        <dbReference type="SAM" id="SignalP"/>
    </source>
</evidence>